<evidence type="ECO:0000313" key="1">
    <source>
        <dbReference type="EMBL" id="BCE55130.1"/>
    </source>
</evidence>
<accession>A0A809ZVL7</accession>
<reference evidence="2" key="2">
    <citation type="submission" date="2020-05" db="EMBL/GenBank/DDBJ databases">
        <title>Complete genome sequence of Bradyrhizobium diazoefficiens XF6 isolated from soybean nodule.</title>
        <authorList>
            <person name="Noda R."/>
            <person name="Kakizaki K."/>
            <person name="Minamisawa K."/>
        </authorList>
    </citation>
    <scope>NUCLEOTIDE SEQUENCE</scope>
    <source>
        <strain evidence="2">XF6</strain>
    </source>
</reference>
<dbReference type="RefSeq" id="WP_182869682.1">
    <property type="nucleotide sequence ID" value="NZ_AP022638.1"/>
</dbReference>
<dbReference type="EMBL" id="AP023096">
    <property type="protein sequence ID" value="BCE63863.1"/>
    <property type="molecule type" value="Genomic_DNA"/>
</dbReference>
<evidence type="ECO:0000313" key="2">
    <source>
        <dbReference type="EMBL" id="BCE63863.1"/>
    </source>
</evidence>
<reference evidence="1" key="1">
    <citation type="submission" date="2020-05" db="EMBL/GenBank/DDBJ databases">
        <title>Complete genome sequence of Bradyrhizobium diazoefficiens XF5 isolated from soybean nodule.</title>
        <authorList>
            <person name="Noda R."/>
            <person name="Kakizaki K."/>
            <person name="Minamisawa K."/>
        </authorList>
    </citation>
    <scope>NUCLEOTIDE SEQUENCE</scope>
    <source>
        <strain evidence="1">XF5</strain>
    </source>
</reference>
<sequence>MTTKKNGCIAALISAGISEEDARALRRISMTLHRWHELECGNERGEAVERDEATKLPYLTFDTGQNGKRGRTRIPDRETAALKRLEQIIKGYPGFAYYVQGDPRGSALFIMRPGDVPAGRDIDCCYSNGIAVFK</sequence>
<name>A0A809ZVL7_9BRAD</name>
<dbReference type="EMBL" id="AP023095">
    <property type="protein sequence ID" value="BCE55130.1"/>
    <property type="molecule type" value="Genomic_DNA"/>
</dbReference>
<dbReference type="AlphaFoldDB" id="A0A809ZVL7"/>
<gene>
    <name evidence="1" type="ORF">XF5B_26420</name>
    <name evidence="2" type="ORF">XF6B_26620</name>
</gene>
<proteinExistence type="predicted"/>
<organism evidence="1">
    <name type="scientific">Bradyrhizobium diazoefficiens</name>
    <dbReference type="NCBI Taxonomy" id="1355477"/>
    <lineage>
        <taxon>Bacteria</taxon>
        <taxon>Pseudomonadati</taxon>
        <taxon>Pseudomonadota</taxon>
        <taxon>Alphaproteobacteria</taxon>
        <taxon>Hyphomicrobiales</taxon>
        <taxon>Nitrobacteraceae</taxon>
        <taxon>Bradyrhizobium</taxon>
    </lineage>
</organism>
<protein>
    <submittedName>
        <fullName evidence="1">Uncharacterized protein</fullName>
    </submittedName>
</protein>